<keyword evidence="7 10" id="KW-1015">Disulfide bond</keyword>
<evidence type="ECO:0000256" key="4">
    <source>
        <dbReference type="ARBA" id="ARBA00022974"/>
    </source>
</evidence>
<keyword evidence="5 13" id="KW-1133">Transmembrane helix</keyword>
<dbReference type="GO" id="GO:0016477">
    <property type="term" value="P:cell migration"/>
    <property type="evidence" value="ECO:0007669"/>
    <property type="project" value="TreeGrafter"/>
</dbReference>
<evidence type="ECO:0000256" key="10">
    <source>
        <dbReference type="PROSITE-ProRule" id="PRU00500"/>
    </source>
</evidence>
<dbReference type="Pfam" id="PF00086">
    <property type="entry name" value="Thyroglobulin_1"/>
    <property type="match status" value="1"/>
</dbReference>
<dbReference type="PROSITE" id="PS00964">
    <property type="entry name" value="SYNDECAN"/>
    <property type="match status" value="1"/>
</dbReference>
<dbReference type="KEGG" id="lak:106167859"/>
<keyword evidence="14" id="KW-0732">Signal</keyword>
<comment type="similarity">
    <text evidence="2 11">Belongs to the syndecan proteoglycan family.</text>
</comment>
<evidence type="ECO:0000256" key="5">
    <source>
        <dbReference type="ARBA" id="ARBA00022989"/>
    </source>
</evidence>
<dbReference type="InterPro" id="IPR027789">
    <property type="entry name" value="Syndecan/Neurexin_dom"/>
</dbReference>
<dbReference type="AlphaFoldDB" id="A0A1S3IXC7"/>
<comment type="caution">
    <text evidence="10">Lacks conserved residue(s) required for the propagation of feature annotation.</text>
</comment>
<dbReference type="GeneID" id="106167859"/>
<dbReference type="InterPro" id="IPR003585">
    <property type="entry name" value="Neurexin-like"/>
</dbReference>
<feature type="signal peptide" evidence="14">
    <location>
        <begin position="1"/>
        <end position="24"/>
    </location>
</feature>
<reference evidence="17" key="1">
    <citation type="submission" date="2025-08" db="UniProtKB">
        <authorList>
            <consortium name="RefSeq"/>
        </authorList>
    </citation>
    <scope>IDENTIFICATION</scope>
    <source>
        <tissue evidence="17">Gonads</tissue>
    </source>
</reference>
<dbReference type="PROSITE" id="PS00484">
    <property type="entry name" value="THYROGLOBULIN_1_1"/>
    <property type="match status" value="1"/>
</dbReference>
<evidence type="ECO:0000256" key="12">
    <source>
        <dbReference type="SAM" id="MobiDB-lite"/>
    </source>
</evidence>
<sequence length="312" mass="34368">MYQFRVRSLVAVLLLIGLCSGGKSKDDTWKRTNTMSMEKSEKHDPYKEEEIYIDGMQQDGVMEGSGNGNQEDDTEGSGPDDEEGSGTIGFVDTVTGSTSRPRTQCELTYQEVMRQNLLGAFMPRCHPETGEFQAMQCHGSTGFCWCVDLEGRELPGTRKRGQMDCDSVRMNIHIKGDKATTHSNKVMKSTSKAPMPSTTTISNVVPGADVGKPKENLQETNKDYKNDDIDGNMINLAQKTEEGDSNNAFISASPGLLAGIIGGAVVGLLCAILLVMFIVYRMRKKDEGSYALDEPKKQPLPYSKNTNREFYA</sequence>
<feature type="region of interest" description="Disordered" evidence="12">
    <location>
        <begin position="291"/>
        <end position="312"/>
    </location>
</feature>
<dbReference type="CDD" id="cd00191">
    <property type="entry name" value="TY"/>
    <property type="match status" value="1"/>
</dbReference>
<keyword evidence="9 11" id="KW-0357">Heparan sulfate</keyword>
<dbReference type="GO" id="GO:0016020">
    <property type="term" value="C:membrane"/>
    <property type="evidence" value="ECO:0007669"/>
    <property type="project" value="UniProtKB-SubCell"/>
</dbReference>
<dbReference type="Gene3D" id="4.10.800.10">
    <property type="entry name" value="Thyroglobulin type-1"/>
    <property type="match status" value="1"/>
</dbReference>
<accession>A0A1S3IXC7</accession>
<keyword evidence="4 11" id="KW-0654">Proteoglycan</keyword>
<dbReference type="SMART" id="SM00294">
    <property type="entry name" value="4.1m"/>
    <property type="match status" value="1"/>
</dbReference>
<feature type="compositionally biased region" description="Acidic residues" evidence="12">
    <location>
        <begin position="70"/>
        <end position="84"/>
    </location>
</feature>
<feature type="domain" description="Thyroglobulin type-1" evidence="15">
    <location>
        <begin position="102"/>
        <end position="165"/>
    </location>
</feature>
<dbReference type="Proteomes" id="UP000085678">
    <property type="component" value="Unplaced"/>
</dbReference>
<feature type="disulfide bond" evidence="10">
    <location>
        <begin position="137"/>
        <end position="144"/>
    </location>
</feature>
<feature type="compositionally biased region" description="Polar residues" evidence="12">
    <location>
        <begin position="181"/>
        <end position="203"/>
    </location>
</feature>
<evidence type="ECO:0000256" key="7">
    <source>
        <dbReference type="ARBA" id="ARBA00023157"/>
    </source>
</evidence>
<feature type="chain" id="PRO_5010331761" description="Syndecan" evidence="14">
    <location>
        <begin position="25"/>
        <end position="312"/>
    </location>
</feature>
<organism evidence="16 17">
    <name type="scientific">Lingula anatina</name>
    <name type="common">Brachiopod</name>
    <name type="synonym">Lingula unguis</name>
    <dbReference type="NCBI Taxonomy" id="7574"/>
    <lineage>
        <taxon>Eukaryota</taxon>
        <taxon>Metazoa</taxon>
        <taxon>Spiralia</taxon>
        <taxon>Lophotrochozoa</taxon>
        <taxon>Brachiopoda</taxon>
        <taxon>Linguliformea</taxon>
        <taxon>Lingulata</taxon>
        <taxon>Lingulida</taxon>
        <taxon>Linguloidea</taxon>
        <taxon>Lingulidae</taxon>
        <taxon>Lingula</taxon>
    </lineage>
</organism>
<dbReference type="RefSeq" id="XP_013402199.1">
    <property type="nucleotide sequence ID" value="XM_013546745.2"/>
</dbReference>
<evidence type="ECO:0000256" key="13">
    <source>
        <dbReference type="SAM" id="Phobius"/>
    </source>
</evidence>
<evidence type="ECO:0000256" key="14">
    <source>
        <dbReference type="SAM" id="SignalP"/>
    </source>
</evidence>
<keyword evidence="16" id="KW-1185">Reference proteome</keyword>
<evidence type="ECO:0000256" key="9">
    <source>
        <dbReference type="ARBA" id="ARBA00023207"/>
    </source>
</evidence>
<evidence type="ECO:0000256" key="3">
    <source>
        <dbReference type="ARBA" id="ARBA00022692"/>
    </source>
</evidence>
<dbReference type="OrthoDB" id="10044468at2759"/>
<keyword evidence="3 11" id="KW-0812">Transmembrane</keyword>
<evidence type="ECO:0000313" key="17">
    <source>
        <dbReference type="RefSeq" id="XP_013402199.1"/>
    </source>
</evidence>
<evidence type="ECO:0000256" key="1">
    <source>
        <dbReference type="ARBA" id="ARBA00004479"/>
    </source>
</evidence>
<evidence type="ECO:0000256" key="11">
    <source>
        <dbReference type="RuleBase" id="RU000649"/>
    </source>
</evidence>
<dbReference type="PROSITE" id="PS51162">
    <property type="entry name" value="THYROGLOBULIN_1_2"/>
    <property type="match status" value="1"/>
</dbReference>
<dbReference type="InParanoid" id="A0A1S3IXC7"/>
<dbReference type="SUPFAM" id="SSF57610">
    <property type="entry name" value="Thyroglobulin type-1 domain"/>
    <property type="match status" value="1"/>
</dbReference>
<dbReference type="GO" id="GO:0009986">
    <property type="term" value="C:cell surface"/>
    <property type="evidence" value="ECO:0007669"/>
    <property type="project" value="TreeGrafter"/>
</dbReference>
<dbReference type="InterPro" id="IPR036857">
    <property type="entry name" value="Thyroglobulin_1_sf"/>
</dbReference>
<dbReference type="InterPro" id="IPR001050">
    <property type="entry name" value="Syndecan"/>
</dbReference>
<dbReference type="InterPro" id="IPR000716">
    <property type="entry name" value="Thyroglobulin_1"/>
</dbReference>
<keyword evidence="6 13" id="KW-0472">Membrane</keyword>
<dbReference type="Pfam" id="PF01034">
    <property type="entry name" value="Syndecan"/>
    <property type="match status" value="1"/>
</dbReference>
<evidence type="ECO:0000313" key="16">
    <source>
        <dbReference type="Proteomes" id="UP000085678"/>
    </source>
</evidence>
<feature type="region of interest" description="Disordered" evidence="12">
    <location>
        <begin position="180"/>
        <end position="215"/>
    </location>
</feature>
<evidence type="ECO:0000259" key="15">
    <source>
        <dbReference type="PROSITE" id="PS51162"/>
    </source>
</evidence>
<gene>
    <name evidence="17" type="primary">LOC106167859</name>
</gene>
<comment type="subcellular location">
    <subcellularLocation>
        <location evidence="1 11">Membrane</location>
        <topology evidence="1 11">Single-pass type I membrane protein</topology>
    </subcellularLocation>
</comment>
<evidence type="ECO:0000256" key="8">
    <source>
        <dbReference type="ARBA" id="ARBA00023180"/>
    </source>
</evidence>
<name>A0A1S3IXC7_LINAN</name>
<keyword evidence="8 11" id="KW-0325">Glycoprotein</keyword>
<feature type="transmembrane region" description="Helical" evidence="13">
    <location>
        <begin position="256"/>
        <end position="280"/>
    </location>
</feature>
<comment type="function">
    <text evidence="11">Cell surface proteoglycan.</text>
</comment>
<dbReference type="PANTHER" id="PTHR10915:SF1">
    <property type="entry name" value="SYNDECAN"/>
    <property type="match status" value="1"/>
</dbReference>
<evidence type="ECO:0000256" key="2">
    <source>
        <dbReference type="ARBA" id="ARBA00005343"/>
    </source>
</evidence>
<dbReference type="STRING" id="7574.A0A1S3IXC7"/>
<feature type="region of interest" description="Disordered" evidence="12">
    <location>
        <begin position="59"/>
        <end position="101"/>
    </location>
</feature>
<dbReference type="InterPro" id="IPR030479">
    <property type="entry name" value="Syndecan_CS"/>
</dbReference>
<protein>
    <recommendedName>
        <fullName evidence="11">Syndecan</fullName>
    </recommendedName>
</protein>
<dbReference type="SMART" id="SM00211">
    <property type="entry name" value="TY"/>
    <property type="match status" value="1"/>
</dbReference>
<dbReference type="PANTHER" id="PTHR10915">
    <property type="entry name" value="SYNDECAN"/>
    <property type="match status" value="1"/>
</dbReference>
<proteinExistence type="inferred from homology"/>
<evidence type="ECO:0000256" key="6">
    <source>
        <dbReference type="ARBA" id="ARBA00023136"/>
    </source>
</evidence>